<comment type="caution">
    <text evidence="1">The sequence shown here is derived from an EMBL/GenBank/DDBJ whole genome shotgun (WGS) entry which is preliminary data.</text>
</comment>
<dbReference type="OrthoDB" id="8421706at2"/>
<protein>
    <recommendedName>
        <fullName evidence="3">Arsenate reductase</fullName>
    </recommendedName>
</protein>
<keyword evidence="2" id="KW-1185">Reference proteome</keyword>
<dbReference type="EMBL" id="QGSZ01000198">
    <property type="protein sequence ID" value="RQX03046.1"/>
    <property type="molecule type" value="Genomic_DNA"/>
</dbReference>
<accession>A0A3N9WQF8</accession>
<proteinExistence type="predicted"/>
<dbReference type="RefSeq" id="WP_124772923.1">
    <property type="nucleotide sequence ID" value="NZ_QGSZ01000198.1"/>
</dbReference>
<organism evidence="1 2">
    <name type="scientific">Micromonospora inaquosa</name>
    <dbReference type="NCBI Taxonomy" id="2203716"/>
    <lineage>
        <taxon>Bacteria</taxon>
        <taxon>Bacillati</taxon>
        <taxon>Actinomycetota</taxon>
        <taxon>Actinomycetes</taxon>
        <taxon>Micromonosporales</taxon>
        <taxon>Micromonosporaceae</taxon>
        <taxon>Micromonospora</taxon>
    </lineage>
</organism>
<evidence type="ECO:0000313" key="1">
    <source>
        <dbReference type="EMBL" id="RQX03046.1"/>
    </source>
</evidence>
<evidence type="ECO:0008006" key="3">
    <source>
        <dbReference type="Google" id="ProtNLM"/>
    </source>
</evidence>
<evidence type="ECO:0000313" key="2">
    <source>
        <dbReference type="Proteomes" id="UP000282312"/>
    </source>
</evidence>
<name>A0A3N9WQF8_9ACTN</name>
<gene>
    <name evidence="1" type="ORF">DLJ59_13915</name>
</gene>
<reference evidence="1 2" key="1">
    <citation type="submission" date="2018-05" db="EMBL/GenBank/DDBJ databases">
        <title>Micromonospora from Atacama Desert.</title>
        <authorList>
            <person name="Carro L."/>
            <person name="Goodfellow M."/>
            <person name="Klenk H.-P."/>
        </authorList>
    </citation>
    <scope>NUCLEOTIDE SEQUENCE [LARGE SCALE GENOMIC DNA]</scope>
    <source>
        <strain evidence="1 2">LB39</strain>
    </source>
</reference>
<dbReference type="Proteomes" id="UP000282312">
    <property type="component" value="Unassembled WGS sequence"/>
</dbReference>
<sequence>MSDDQTWVPESCTLPSQQRPLRLAEFDDLFATALLAQQRLSPTGLRWRLDPTAEAAARDLIDRESCCCSFFSFTLAADTDTLRLDVQVPAAHVDVLDALALRAAAGMTV</sequence>
<dbReference type="AlphaFoldDB" id="A0A3N9WQF8"/>